<feature type="transmembrane region" description="Helical" evidence="1">
    <location>
        <begin position="92"/>
        <end position="111"/>
    </location>
</feature>
<name>A0A926KR10_9BACL</name>
<comment type="caution">
    <text evidence="2">The sequence shown here is derived from an EMBL/GenBank/DDBJ whole genome shotgun (WGS) entry which is preliminary data.</text>
</comment>
<evidence type="ECO:0000313" key="2">
    <source>
        <dbReference type="EMBL" id="MBD0382365.1"/>
    </source>
</evidence>
<keyword evidence="1" id="KW-0472">Membrane</keyword>
<feature type="transmembrane region" description="Helical" evidence="1">
    <location>
        <begin position="12"/>
        <end position="29"/>
    </location>
</feature>
<evidence type="ECO:0000313" key="3">
    <source>
        <dbReference type="Proteomes" id="UP000650466"/>
    </source>
</evidence>
<dbReference type="EMBL" id="JACVVD010000007">
    <property type="protein sequence ID" value="MBD0382365.1"/>
    <property type="molecule type" value="Genomic_DNA"/>
</dbReference>
<sequence length="499" mass="57596">MNANQVKFQRIIFSLYAAIFLVVFIFMDANSSRKDPDTFWHIEVGKEMIAQGKIIDTAIHTFAGDNLSYVPHEVGFQWIVGGLYGMWGWKGVHLFTLLSVFILAWGLYRLMEISRQEMDLPRMHPFLVYVALPLFMFYIYLAYFKIRPQMISAGFVVWFVVWLRRLSMDATVKKAGVLGLLSLILANVHTGVWAVIAVIFMMQVLERVWEKKLNRYDLIALSCMIVGGLANFGGLKSLTYFLTLSNSPFTQIIEEWKPISYSSNYIAFMILVAFVVSAMFSLKRRPFRFMLFIGMMYLGLASYKQFLFLALFLPYYMAVVVDRFKWSKVFRSLEPYIGLKFILPLIMAGLLLNFLADMFTEYKQPLTKYPVEEMSYILQKNKSSGRPKVLSNYGTSGYVMFRGGDVLADGRFDPFILESTKGIHQWTAFERSVNGFRSGYLMDVIQSDRPDFLILQTPDSKKTVNSLSAVELDEVKQQLGKSDFTGSFGQVWDLWRFYQ</sequence>
<keyword evidence="1" id="KW-0812">Transmembrane</keyword>
<organism evidence="2 3">
    <name type="scientific">Paenibacillus sedimenti</name>
    <dbReference type="NCBI Taxonomy" id="2770274"/>
    <lineage>
        <taxon>Bacteria</taxon>
        <taxon>Bacillati</taxon>
        <taxon>Bacillota</taxon>
        <taxon>Bacilli</taxon>
        <taxon>Bacillales</taxon>
        <taxon>Paenibacillaceae</taxon>
        <taxon>Paenibacillus</taxon>
    </lineage>
</organism>
<gene>
    <name evidence="2" type="ORF">ICC18_19800</name>
</gene>
<feature type="transmembrane region" description="Helical" evidence="1">
    <location>
        <begin position="149"/>
        <end position="166"/>
    </location>
</feature>
<dbReference type="AlphaFoldDB" id="A0A926KR10"/>
<protein>
    <submittedName>
        <fullName evidence="2">Uncharacterized protein</fullName>
    </submittedName>
</protein>
<feature type="transmembrane region" description="Helical" evidence="1">
    <location>
        <begin position="123"/>
        <end position="143"/>
    </location>
</feature>
<feature type="transmembrane region" description="Helical" evidence="1">
    <location>
        <begin position="265"/>
        <end position="282"/>
    </location>
</feature>
<evidence type="ECO:0000256" key="1">
    <source>
        <dbReference type="SAM" id="Phobius"/>
    </source>
</evidence>
<feature type="transmembrane region" description="Helical" evidence="1">
    <location>
        <begin position="178"/>
        <end position="205"/>
    </location>
</feature>
<dbReference type="Proteomes" id="UP000650466">
    <property type="component" value="Unassembled WGS sequence"/>
</dbReference>
<feature type="transmembrane region" description="Helical" evidence="1">
    <location>
        <begin position="336"/>
        <end position="356"/>
    </location>
</feature>
<proteinExistence type="predicted"/>
<reference evidence="2" key="1">
    <citation type="submission" date="2020-09" db="EMBL/GenBank/DDBJ databases">
        <title>Draft Genome Sequence of Paenibacillus sp. WST5.</title>
        <authorList>
            <person name="Bao Z."/>
        </authorList>
    </citation>
    <scope>NUCLEOTIDE SEQUENCE</scope>
    <source>
        <strain evidence="2">WST5</strain>
    </source>
</reference>
<accession>A0A926KR10</accession>
<keyword evidence="3" id="KW-1185">Reference proteome</keyword>
<feature type="transmembrane region" description="Helical" evidence="1">
    <location>
        <begin position="289"/>
        <end position="316"/>
    </location>
</feature>
<dbReference type="RefSeq" id="WP_188176157.1">
    <property type="nucleotide sequence ID" value="NZ_JACVVD010000007.1"/>
</dbReference>
<keyword evidence="1" id="KW-1133">Transmembrane helix</keyword>